<feature type="compositionally biased region" description="Low complexity" evidence="1">
    <location>
        <begin position="253"/>
        <end position="262"/>
    </location>
</feature>
<keyword evidence="3" id="KW-0808">Transferase</keyword>
<evidence type="ECO:0000313" key="4">
    <source>
        <dbReference type="Proteomes" id="UP000545286"/>
    </source>
</evidence>
<dbReference type="Proteomes" id="UP000545286">
    <property type="component" value="Unassembled WGS sequence"/>
</dbReference>
<dbReference type="SUPFAM" id="SSF56112">
    <property type="entry name" value="Protein kinase-like (PK-like)"/>
    <property type="match status" value="1"/>
</dbReference>
<feature type="region of interest" description="Disordered" evidence="1">
    <location>
        <begin position="248"/>
        <end position="268"/>
    </location>
</feature>
<evidence type="ECO:0000313" key="3">
    <source>
        <dbReference type="EMBL" id="MBB2957197.1"/>
    </source>
</evidence>
<dbReference type="GO" id="GO:0016301">
    <property type="term" value="F:kinase activity"/>
    <property type="evidence" value="ECO:0007669"/>
    <property type="project" value="UniProtKB-KW"/>
</dbReference>
<gene>
    <name evidence="3" type="ORF">FHX72_001309</name>
</gene>
<name>A0A7W4YEG5_9MICO</name>
<evidence type="ECO:0000259" key="2">
    <source>
        <dbReference type="Pfam" id="PF01636"/>
    </source>
</evidence>
<comment type="caution">
    <text evidence="3">The sequence shown here is derived from an EMBL/GenBank/DDBJ whole genome shotgun (WGS) entry which is preliminary data.</text>
</comment>
<dbReference type="Gene3D" id="3.90.1200.10">
    <property type="match status" value="1"/>
</dbReference>
<sequence>MDDAEHLDGGNVGGEVVRVGDTVRKRWSASTAGVVEFVTFLRKAGVDAPTPLGRDESGRQVQEFIPGTLAIDAPALSLTALHRVGSLVRAIHEASSGFEPRPQASWETAIEAPGAELMCHNDLAPWNLIMGDRWVFIDWDAAAPSTRLWDTAYAAQAFTLNDTEKPPEVAALELAAFVDGYGADPEMRRHLPSAMAERASAMHDLLRTSGLTGHEPWASMFHDGHGAHWEAAARYVRTNRAVWATALAERRPTSPASSSRPRGSNIPS</sequence>
<dbReference type="Pfam" id="PF01636">
    <property type="entry name" value="APH"/>
    <property type="match status" value="1"/>
</dbReference>
<dbReference type="EMBL" id="JACHWJ010000001">
    <property type="protein sequence ID" value="MBB2957197.1"/>
    <property type="molecule type" value="Genomic_DNA"/>
</dbReference>
<protein>
    <submittedName>
        <fullName evidence="3">Ser/Thr protein kinase RdoA (MazF antagonist)</fullName>
    </submittedName>
</protein>
<proteinExistence type="predicted"/>
<keyword evidence="3" id="KW-0418">Kinase</keyword>
<keyword evidence="4" id="KW-1185">Reference proteome</keyword>
<feature type="domain" description="Aminoglycoside phosphotransferase" evidence="2">
    <location>
        <begin position="113"/>
        <end position="184"/>
    </location>
</feature>
<dbReference type="InterPro" id="IPR011009">
    <property type="entry name" value="Kinase-like_dom_sf"/>
</dbReference>
<dbReference type="AlphaFoldDB" id="A0A7W4YEG5"/>
<organism evidence="3 4">
    <name type="scientific">Pseudoclavibacter helvolus</name>
    <dbReference type="NCBI Taxonomy" id="255205"/>
    <lineage>
        <taxon>Bacteria</taxon>
        <taxon>Bacillati</taxon>
        <taxon>Actinomycetota</taxon>
        <taxon>Actinomycetes</taxon>
        <taxon>Micrococcales</taxon>
        <taxon>Microbacteriaceae</taxon>
        <taxon>Pseudoclavibacter</taxon>
    </lineage>
</organism>
<evidence type="ECO:0000256" key="1">
    <source>
        <dbReference type="SAM" id="MobiDB-lite"/>
    </source>
</evidence>
<reference evidence="3 4" key="1">
    <citation type="submission" date="2020-08" db="EMBL/GenBank/DDBJ databases">
        <title>Sequencing the genomes of 1000 actinobacteria strains.</title>
        <authorList>
            <person name="Klenk H.-P."/>
        </authorList>
    </citation>
    <scope>NUCLEOTIDE SEQUENCE [LARGE SCALE GENOMIC DNA]</scope>
    <source>
        <strain evidence="3 4">DSM 20419</strain>
    </source>
</reference>
<dbReference type="RefSeq" id="WP_068478701.1">
    <property type="nucleotide sequence ID" value="NZ_CZJS01000088.1"/>
</dbReference>
<dbReference type="InterPro" id="IPR002575">
    <property type="entry name" value="Aminoglycoside_PTrfase"/>
</dbReference>
<accession>A0A7W4YEG5</accession>